<gene>
    <name evidence="1" type="ORF">BT96DRAFT_950206</name>
</gene>
<dbReference type="AlphaFoldDB" id="A0A6A4GH38"/>
<protein>
    <submittedName>
        <fullName evidence="1">Uncharacterized protein</fullName>
    </submittedName>
</protein>
<dbReference type="EMBL" id="ML770055">
    <property type="protein sequence ID" value="KAE9384939.1"/>
    <property type="molecule type" value="Genomic_DNA"/>
</dbReference>
<accession>A0A6A4GH38</accession>
<name>A0A6A4GH38_9AGAR</name>
<organism evidence="1 2">
    <name type="scientific">Gymnopus androsaceus JB14</name>
    <dbReference type="NCBI Taxonomy" id="1447944"/>
    <lineage>
        <taxon>Eukaryota</taxon>
        <taxon>Fungi</taxon>
        <taxon>Dikarya</taxon>
        <taxon>Basidiomycota</taxon>
        <taxon>Agaricomycotina</taxon>
        <taxon>Agaricomycetes</taxon>
        <taxon>Agaricomycetidae</taxon>
        <taxon>Agaricales</taxon>
        <taxon>Marasmiineae</taxon>
        <taxon>Omphalotaceae</taxon>
        <taxon>Gymnopus</taxon>
    </lineage>
</organism>
<reference evidence="1" key="1">
    <citation type="journal article" date="2019" name="Environ. Microbiol.">
        <title>Fungal ecological strategies reflected in gene transcription - a case study of two litter decomposers.</title>
        <authorList>
            <person name="Barbi F."/>
            <person name="Kohler A."/>
            <person name="Barry K."/>
            <person name="Baskaran P."/>
            <person name="Daum C."/>
            <person name="Fauchery L."/>
            <person name="Ihrmark K."/>
            <person name="Kuo A."/>
            <person name="LaButti K."/>
            <person name="Lipzen A."/>
            <person name="Morin E."/>
            <person name="Grigoriev I.V."/>
            <person name="Henrissat B."/>
            <person name="Lindahl B."/>
            <person name="Martin F."/>
        </authorList>
    </citation>
    <scope>NUCLEOTIDE SEQUENCE</scope>
    <source>
        <strain evidence="1">JB14</strain>
    </source>
</reference>
<keyword evidence="2" id="KW-1185">Reference proteome</keyword>
<evidence type="ECO:0000313" key="1">
    <source>
        <dbReference type="EMBL" id="KAE9384939.1"/>
    </source>
</evidence>
<evidence type="ECO:0000313" key="2">
    <source>
        <dbReference type="Proteomes" id="UP000799118"/>
    </source>
</evidence>
<dbReference type="Proteomes" id="UP000799118">
    <property type="component" value="Unassembled WGS sequence"/>
</dbReference>
<sequence>MASLANINTQLGTINTFLTDISGIQLQPMHVHNNMAADHSGFLVDGNLVALPAPFDTQDHFITLTTIAHLDAFAANSAIQNYPNGAPLAVKHQVVGMYLGSLVLECWYKEEDDEEREAVEVSATSQGRIGPLSVTQCPDQRQPWSFTCFLFSPVDAASSPVLVVHGSLIRSIIINKRHPTCFFHNDRHDDPSNLAARLSSCLQNPGSVLVSVE</sequence>
<proteinExistence type="predicted"/>